<keyword evidence="1" id="KW-0732">Signal</keyword>
<organism evidence="2 3">
    <name type="scientific">Mycolicibacter sinensis (strain JDM601)</name>
    <name type="common">Mycobacterium sinense</name>
    <dbReference type="NCBI Taxonomy" id="875328"/>
    <lineage>
        <taxon>Bacteria</taxon>
        <taxon>Bacillati</taxon>
        <taxon>Actinomycetota</taxon>
        <taxon>Actinomycetes</taxon>
        <taxon>Mycobacteriales</taxon>
        <taxon>Mycobacteriaceae</taxon>
        <taxon>Mycolicibacter</taxon>
    </lineage>
</organism>
<evidence type="ECO:0000313" key="3">
    <source>
        <dbReference type="Proteomes" id="UP000093943"/>
    </source>
</evidence>
<gene>
    <name evidence="2" type="ORF">A5710_11310</name>
</gene>
<protein>
    <recommendedName>
        <fullName evidence="4">Secreted protein</fullName>
    </recommendedName>
</protein>
<dbReference type="AlphaFoldDB" id="A0A1A2XDX4"/>
<comment type="caution">
    <text evidence="2">The sequence shown here is derived from an EMBL/GenBank/DDBJ whole genome shotgun (WGS) entry which is preliminary data.</text>
</comment>
<evidence type="ECO:0000313" key="2">
    <source>
        <dbReference type="EMBL" id="OBI24044.1"/>
    </source>
</evidence>
<feature type="signal peptide" evidence="1">
    <location>
        <begin position="1"/>
        <end position="27"/>
    </location>
</feature>
<feature type="chain" id="PRO_5039515449" description="Secreted protein" evidence="1">
    <location>
        <begin position="28"/>
        <end position="155"/>
    </location>
</feature>
<name>A0A1A2XDX4_MYCSD</name>
<accession>A0A1A2XDX4</accession>
<sequence>MIRTTVGVALGALAAAAVATAVAPVAAADMRYGNYEVLSNRWTDATWVWAAYPCETMGKFDDLPAGCVTVSAIDRPHFFGRGYYGGTARLVDGQYSFTSDYPNGLNCPFGPSMPTRDTYTWDANTLTGVVESHFDVGCMNGPGGVNTWTFALVRM</sequence>
<proteinExistence type="predicted"/>
<evidence type="ECO:0008006" key="4">
    <source>
        <dbReference type="Google" id="ProtNLM"/>
    </source>
</evidence>
<dbReference type="RefSeq" id="WP_064922546.1">
    <property type="nucleotide sequence ID" value="NZ_LZJK01000111.1"/>
</dbReference>
<dbReference type="OrthoDB" id="4746900at2"/>
<dbReference type="EMBL" id="LZKG01000176">
    <property type="protein sequence ID" value="OBI24044.1"/>
    <property type="molecule type" value="Genomic_DNA"/>
</dbReference>
<reference evidence="3" key="1">
    <citation type="submission" date="2016-06" db="EMBL/GenBank/DDBJ databases">
        <authorList>
            <person name="Sutton G."/>
            <person name="Brinkac L."/>
            <person name="Sanka R."/>
            <person name="Adams M."/>
            <person name="Lau E."/>
            <person name="Sam S."/>
            <person name="Sreng N."/>
            <person name="Him V."/>
            <person name="Kerleguer A."/>
            <person name="Cheng S."/>
        </authorList>
    </citation>
    <scope>NUCLEOTIDE SEQUENCE [LARGE SCALE GENOMIC DNA]</scope>
    <source>
        <strain evidence="3">E1876</strain>
    </source>
</reference>
<dbReference type="Proteomes" id="UP000093943">
    <property type="component" value="Unassembled WGS sequence"/>
</dbReference>
<evidence type="ECO:0000256" key="1">
    <source>
        <dbReference type="SAM" id="SignalP"/>
    </source>
</evidence>